<organism evidence="1 2">
    <name type="scientific">Gimesia alba</name>
    <dbReference type="NCBI Taxonomy" id="2527973"/>
    <lineage>
        <taxon>Bacteria</taxon>
        <taxon>Pseudomonadati</taxon>
        <taxon>Planctomycetota</taxon>
        <taxon>Planctomycetia</taxon>
        <taxon>Planctomycetales</taxon>
        <taxon>Planctomycetaceae</taxon>
        <taxon>Gimesia</taxon>
    </lineage>
</organism>
<evidence type="ECO:0000313" key="1">
    <source>
        <dbReference type="EMBL" id="QDT42778.1"/>
    </source>
</evidence>
<dbReference type="AlphaFoldDB" id="A0A517RFX6"/>
<sequence>MRRFIVLTVIVLSPFSNLWGDPELRPDPMLLRWKLFPGPNLSVNKLIPDADPQSSCMIESLIFASPKEKRSDSEHSRELLETVVPAETAFKIAEPDKAVKALISQHFSQDHRFKLDAVELVSHRQSGYRWNVIWSLWPERGGFTGVPFRYRVAVTARGELIVPDCYQFDSYALPKHKRWLCSLLKLEFPEVTKKQGKNEVRVKPTKKQIEERGIEALGNFLVKVNADLGGQPVQFHLLDCRAIELPMRVDPDGKMKTIKIWGVNFKQTLGPDVRKTKDFFTVWLSEYGTVSELKTVPVQW</sequence>
<dbReference type="OrthoDB" id="273989at2"/>
<dbReference type="Proteomes" id="UP000317171">
    <property type="component" value="Chromosome"/>
</dbReference>
<dbReference type="RefSeq" id="WP_145216577.1">
    <property type="nucleotide sequence ID" value="NZ_CP036269.1"/>
</dbReference>
<reference evidence="1 2" key="1">
    <citation type="submission" date="2019-02" db="EMBL/GenBank/DDBJ databases">
        <title>Deep-cultivation of Planctomycetes and their phenomic and genomic characterization uncovers novel biology.</title>
        <authorList>
            <person name="Wiegand S."/>
            <person name="Jogler M."/>
            <person name="Boedeker C."/>
            <person name="Pinto D."/>
            <person name="Vollmers J."/>
            <person name="Rivas-Marin E."/>
            <person name="Kohn T."/>
            <person name="Peeters S.H."/>
            <person name="Heuer A."/>
            <person name="Rast P."/>
            <person name="Oberbeckmann S."/>
            <person name="Bunk B."/>
            <person name="Jeske O."/>
            <person name="Meyerdierks A."/>
            <person name="Storesund J.E."/>
            <person name="Kallscheuer N."/>
            <person name="Luecker S."/>
            <person name="Lage O.M."/>
            <person name="Pohl T."/>
            <person name="Merkel B.J."/>
            <person name="Hornburger P."/>
            <person name="Mueller R.-W."/>
            <person name="Bruemmer F."/>
            <person name="Labrenz M."/>
            <person name="Spormann A.M."/>
            <person name="Op den Camp H."/>
            <person name="Overmann J."/>
            <person name="Amann R."/>
            <person name="Jetten M.S.M."/>
            <person name="Mascher T."/>
            <person name="Medema M.H."/>
            <person name="Devos D.P."/>
            <person name="Kaster A.-K."/>
            <person name="Ovreas L."/>
            <person name="Rohde M."/>
            <person name="Galperin M.Y."/>
            <person name="Jogler C."/>
        </authorList>
    </citation>
    <scope>NUCLEOTIDE SEQUENCE [LARGE SCALE GENOMIC DNA]</scope>
    <source>
        <strain evidence="1 2">Pan241w</strain>
    </source>
</reference>
<dbReference type="KEGG" id="gaz:Pan241w_28670"/>
<name>A0A517RFX6_9PLAN</name>
<dbReference type="EMBL" id="CP036269">
    <property type="protein sequence ID" value="QDT42778.1"/>
    <property type="molecule type" value="Genomic_DNA"/>
</dbReference>
<protein>
    <submittedName>
        <fullName evidence="1">Uncharacterized protein</fullName>
    </submittedName>
</protein>
<keyword evidence="2" id="KW-1185">Reference proteome</keyword>
<accession>A0A517RFX6</accession>
<evidence type="ECO:0000313" key="2">
    <source>
        <dbReference type="Proteomes" id="UP000317171"/>
    </source>
</evidence>
<gene>
    <name evidence="1" type="ORF">Pan241w_28670</name>
</gene>
<proteinExistence type="predicted"/>